<dbReference type="PRINTS" id="PR01506">
    <property type="entry name" value="TATBPROTEIN"/>
</dbReference>
<sequence length="88" mass="9871">MFDIGFSELFVIAVVALVVLGPKRLPNAARFAGLWVRRARAQWHSVKSELERELGEEELRRSLSQAREERSGLAARVARAELSGRLSP</sequence>
<evidence type="ECO:0000256" key="7">
    <source>
        <dbReference type="ARBA" id="ARBA00023010"/>
    </source>
</evidence>
<evidence type="ECO:0000313" key="11">
    <source>
        <dbReference type="Proteomes" id="UP000294796"/>
    </source>
</evidence>
<dbReference type="GO" id="GO:0016020">
    <property type="term" value="C:membrane"/>
    <property type="evidence" value="ECO:0007669"/>
    <property type="project" value="UniProtKB-SubCell"/>
</dbReference>
<keyword evidence="6" id="KW-1133">Transmembrane helix</keyword>
<organism evidence="10 11">
    <name type="scientific">Luteimonas aestuarii</name>
    <dbReference type="NCBI Taxonomy" id="453837"/>
    <lineage>
        <taxon>Bacteria</taxon>
        <taxon>Pseudomonadati</taxon>
        <taxon>Pseudomonadota</taxon>
        <taxon>Gammaproteobacteria</taxon>
        <taxon>Lysobacterales</taxon>
        <taxon>Lysobacteraceae</taxon>
        <taxon>Luteimonas</taxon>
    </lineage>
</organism>
<reference evidence="10 11" key="1">
    <citation type="submission" date="2019-03" db="EMBL/GenBank/DDBJ databases">
        <title>Luteimonas zhaokaii sp.nov., isolated from the rectal contents of Plateau pika in Yushu, Qinghai Province, China.</title>
        <authorList>
            <person name="Zhang G."/>
        </authorList>
    </citation>
    <scope>NUCLEOTIDE SEQUENCE [LARGE SCALE GENOMIC DNA]</scope>
    <source>
        <strain evidence="10 11">B9</strain>
    </source>
</reference>
<evidence type="ECO:0000256" key="4">
    <source>
        <dbReference type="ARBA" id="ARBA00022692"/>
    </source>
</evidence>
<evidence type="ECO:0000256" key="2">
    <source>
        <dbReference type="ARBA" id="ARBA00022448"/>
    </source>
</evidence>
<dbReference type="PANTHER" id="PTHR33162">
    <property type="entry name" value="SEC-INDEPENDENT PROTEIN TRANSLOCASE PROTEIN TATA, CHLOROPLASTIC"/>
    <property type="match status" value="1"/>
</dbReference>
<keyword evidence="4" id="KW-0812">Transmembrane</keyword>
<keyword evidence="5" id="KW-0653">Protein transport</keyword>
<dbReference type="AlphaFoldDB" id="A0A4R5TYK6"/>
<dbReference type="PANTHER" id="PTHR33162:SF1">
    <property type="entry name" value="SEC-INDEPENDENT PROTEIN TRANSLOCASE PROTEIN TATA, CHLOROPLASTIC"/>
    <property type="match status" value="1"/>
</dbReference>
<keyword evidence="7" id="KW-0811">Translocation</keyword>
<evidence type="ECO:0000256" key="6">
    <source>
        <dbReference type="ARBA" id="ARBA00022989"/>
    </source>
</evidence>
<evidence type="ECO:0000256" key="9">
    <source>
        <dbReference type="SAM" id="Coils"/>
    </source>
</evidence>
<dbReference type="InterPro" id="IPR018448">
    <property type="entry name" value="TatB"/>
</dbReference>
<keyword evidence="11" id="KW-1185">Reference proteome</keyword>
<comment type="caution">
    <text evidence="10">The sequence shown here is derived from an EMBL/GenBank/DDBJ whole genome shotgun (WGS) entry which is preliminary data.</text>
</comment>
<keyword evidence="9" id="KW-0175">Coiled coil</keyword>
<protein>
    <submittedName>
        <fullName evidence="10">Twin-arginine translocase subunit TatB</fullName>
    </submittedName>
</protein>
<dbReference type="Gene3D" id="1.20.5.3310">
    <property type="match status" value="1"/>
</dbReference>
<evidence type="ECO:0000256" key="5">
    <source>
        <dbReference type="ARBA" id="ARBA00022927"/>
    </source>
</evidence>
<dbReference type="Pfam" id="PF02416">
    <property type="entry name" value="TatA_B_E"/>
    <property type="match status" value="1"/>
</dbReference>
<accession>A0A4R5TYK6</accession>
<proteinExistence type="predicted"/>
<name>A0A4R5TYK6_9GAMM</name>
<evidence type="ECO:0000256" key="3">
    <source>
        <dbReference type="ARBA" id="ARBA00022475"/>
    </source>
</evidence>
<keyword evidence="8" id="KW-0472">Membrane</keyword>
<feature type="coiled-coil region" evidence="9">
    <location>
        <begin position="56"/>
        <end position="83"/>
    </location>
</feature>
<keyword evidence="2" id="KW-0813">Transport</keyword>
<dbReference type="GO" id="GO:0043953">
    <property type="term" value="P:protein transport by the Tat complex"/>
    <property type="evidence" value="ECO:0007669"/>
    <property type="project" value="InterPro"/>
</dbReference>
<keyword evidence="3" id="KW-1003">Cell membrane</keyword>
<dbReference type="NCBIfam" id="TIGR01410">
    <property type="entry name" value="tatB"/>
    <property type="match status" value="1"/>
</dbReference>
<dbReference type="EMBL" id="SMTF01000003">
    <property type="protein sequence ID" value="TDK26290.1"/>
    <property type="molecule type" value="Genomic_DNA"/>
</dbReference>
<gene>
    <name evidence="10" type="primary">tatB</name>
    <name evidence="10" type="ORF">E2F46_06795</name>
</gene>
<evidence type="ECO:0000256" key="8">
    <source>
        <dbReference type="ARBA" id="ARBA00023136"/>
    </source>
</evidence>
<evidence type="ECO:0000313" key="10">
    <source>
        <dbReference type="EMBL" id="TDK26290.1"/>
    </source>
</evidence>
<dbReference type="Proteomes" id="UP000294796">
    <property type="component" value="Unassembled WGS sequence"/>
</dbReference>
<dbReference type="InterPro" id="IPR003369">
    <property type="entry name" value="TatA/B/E"/>
</dbReference>
<evidence type="ECO:0000256" key="1">
    <source>
        <dbReference type="ARBA" id="ARBA00004167"/>
    </source>
</evidence>
<comment type="subcellular location">
    <subcellularLocation>
        <location evidence="1">Membrane</location>
        <topology evidence="1">Single-pass membrane protein</topology>
    </subcellularLocation>
</comment>
<dbReference type="GO" id="GO:0008320">
    <property type="term" value="F:protein transmembrane transporter activity"/>
    <property type="evidence" value="ECO:0007669"/>
    <property type="project" value="InterPro"/>
</dbReference>